<gene>
    <name evidence="3" type="ORF">EAH86_03970</name>
</gene>
<feature type="chain" id="PRO_5021425812" description="PepSY domain-containing protein" evidence="2">
    <location>
        <begin position="29"/>
        <end position="156"/>
    </location>
</feature>
<feature type="signal peptide" evidence="2">
    <location>
        <begin position="1"/>
        <end position="28"/>
    </location>
</feature>
<accession>A0A502D6I7</accession>
<evidence type="ECO:0000313" key="3">
    <source>
        <dbReference type="EMBL" id="TPG19621.1"/>
    </source>
</evidence>
<evidence type="ECO:0000313" key="4">
    <source>
        <dbReference type="Proteomes" id="UP000317722"/>
    </source>
</evidence>
<name>A0A502D6I7_9MICO</name>
<dbReference type="RefSeq" id="WP_140737271.1">
    <property type="nucleotide sequence ID" value="NZ_RCZM01000001.1"/>
</dbReference>
<evidence type="ECO:0000256" key="2">
    <source>
        <dbReference type="SAM" id="SignalP"/>
    </source>
</evidence>
<dbReference type="Gene3D" id="3.30.505.20">
    <property type="match status" value="1"/>
</dbReference>
<reference evidence="3 4" key="1">
    <citation type="journal article" date="2019" name="Environ. Microbiol.">
        <title>Species interactions and distinct microbial communities in high Arctic permafrost affected cryosols are associated with the CH4 and CO2 gas fluxes.</title>
        <authorList>
            <person name="Altshuler I."/>
            <person name="Hamel J."/>
            <person name="Turney S."/>
            <person name="Magnuson E."/>
            <person name="Levesque R."/>
            <person name="Greer C."/>
            <person name="Whyte L.G."/>
        </authorList>
    </citation>
    <scope>NUCLEOTIDE SEQUENCE [LARGE SCALE GENOMIC DNA]</scope>
    <source>
        <strain evidence="3 4">S9.3A</strain>
    </source>
</reference>
<feature type="region of interest" description="Disordered" evidence="1">
    <location>
        <begin position="43"/>
        <end position="66"/>
    </location>
</feature>
<evidence type="ECO:0000256" key="1">
    <source>
        <dbReference type="SAM" id="MobiDB-lite"/>
    </source>
</evidence>
<keyword evidence="4" id="KW-1185">Reference proteome</keyword>
<feature type="compositionally biased region" description="Polar residues" evidence="1">
    <location>
        <begin position="49"/>
        <end position="59"/>
    </location>
</feature>
<sequence>MKIRIVPVAAGLVAAAGIAITAASLASADPTSPTSTLAAYGQVAPGQGETPQGNGNTDPSKPMRSDEKLLTGDVAAKVTAAAKAKEPTATIQRVETDSDGVYEAHMVRADGTQIIVQIDKSYAVTNVQVGGAGGPGGEAGQGAPPAAPSAESSSTT</sequence>
<evidence type="ECO:0008006" key="5">
    <source>
        <dbReference type="Google" id="ProtNLM"/>
    </source>
</evidence>
<dbReference type="Proteomes" id="UP000317722">
    <property type="component" value="Unassembled WGS sequence"/>
</dbReference>
<proteinExistence type="predicted"/>
<feature type="region of interest" description="Disordered" evidence="1">
    <location>
        <begin position="128"/>
        <end position="156"/>
    </location>
</feature>
<protein>
    <recommendedName>
        <fullName evidence="5">PepSY domain-containing protein</fullName>
    </recommendedName>
</protein>
<dbReference type="EMBL" id="RCZM01000001">
    <property type="protein sequence ID" value="TPG19621.1"/>
    <property type="molecule type" value="Genomic_DNA"/>
</dbReference>
<dbReference type="AlphaFoldDB" id="A0A502D6I7"/>
<comment type="caution">
    <text evidence="3">The sequence shown here is derived from an EMBL/GenBank/DDBJ whole genome shotgun (WGS) entry which is preliminary data.</text>
</comment>
<organism evidence="3 4">
    <name type="scientific">Pedococcus bigeumensis</name>
    <dbReference type="NCBI Taxonomy" id="433644"/>
    <lineage>
        <taxon>Bacteria</taxon>
        <taxon>Bacillati</taxon>
        <taxon>Actinomycetota</taxon>
        <taxon>Actinomycetes</taxon>
        <taxon>Micrococcales</taxon>
        <taxon>Intrasporangiaceae</taxon>
        <taxon>Pedococcus</taxon>
    </lineage>
</organism>
<feature type="compositionally biased region" description="Low complexity" evidence="1">
    <location>
        <begin position="141"/>
        <end position="156"/>
    </location>
</feature>
<feature type="compositionally biased region" description="Gly residues" evidence="1">
    <location>
        <begin position="130"/>
        <end position="140"/>
    </location>
</feature>
<dbReference type="OrthoDB" id="4947672at2"/>
<keyword evidence="2" id="KW-0732">Signal</keyword>